<dbReference type="Gene3D" id="2.60.120.200">
    <property type="match status" value="2"/>
</dbReference>
<feature type="domain" description="GH16" evidence="3">
    <location>
        <begin position="538"/>
        <end position="857"/>
    </location>
</feature>
<gene>
    <name evidence="4" type="ORF">H7C18_15580</name>
</gene>
<dbReference type="Gene3D" id="2.60.120.260">
    <property type="entry name" value="Galactose-binding domain-like"/>
    <property type="match status" value="5"/>
</dbReference>
<evidence type="ECO:0000259" key="3">
    <source>
        <dbReference type="PROSITE" id="PS51762"/>
    </source>
</evidence>
<comment type="caution">
    <text evidence="4">The sequence shown here is derived from an EMBL/GenBank/DDBJ whole genome shotgun (WGS) entry which is preliminary data.</text>
</comment>
<dbReference type="EMBL" id="JACJVO010000019">
    <property type="protein sequence ID" value="MBB6732341.1"/>
    <property type="molecule type" value="Genomic_DNA"/>
</dbReference>
<dbReference type="GO" id="GO:0004553">
    <property type="term" value="F:hydrolase activity, hydrolyzing O-glycosyl compounds"/>
    <property type="evidence" value="ECO:0007669"/>
    <property type="project" value="InterPro"/>
</dbReference>
<feature type="domain" description="GH16" evidence="3">
    <location>
        <begin position="1891"/>
        <end position="2174"/>
    </location>
</feature>
<sequence>MALMRGFRRIHRSSTIFLAFVLVLASFAGLNARTQTAHADGSSNDGGTFLGSLDFDYVNGGASGGPRSEIDPYDTNANDTYIKPAATNMWAGYSWQGVPEYAALSVPVSMLYNSATGQTGEEAGEEGISYNNWNNTLGIFTDDSTGESHGALVYGSGYGNNNFDFGFLPDTAGVDSAGMKLTVAVTYFDAQDNPNNGTVSLDYKKEGYDWPWLWPQADQDAAKFQLVHDGHWKTQTFTIDPIPDGNRWFGLSGDLAYLPVSSITVTNSSDSGTTDPGNPPPEGVVQYVNQTTHPFDRANGKMSDVYPDDSMFAWDGGWWRDGWYWFYDNGGNAGDSFTMKFYGTSVSGYGPANVTGYDVYIDDGATPAFTHTYNGEQWVDGNGVMFTVDGLTAGEHVMKVVNKGDGSSLAFDSFSYVNGSDPDNPNPPGSGPANRTDVQSPALRSNLTDDNVTVAFTNATGATAKVWSQKQPSDTSVINTNGTKDLVADVTMADGAGSFVFPASKFPKGPIAIRIDVYDAQGKFVDTAYAQYYNTVGVEWKTGLGEAPVNPVTQGMNVTYADDFNTMPNLSVTGDGIGSSADNTAIAADAAHSYATRKVDEDRGGMFGWSYFADHDGSKYDPFSLTDNQYMKLTTTYWPEGNVPGASGYWGQKTTTGYLSSLGQDGSGFHTSGGHNQYFEARMFVGPNPAHWPAFWLLTSNGAIHSDGSLSPVFGGPSDELDINESYLGTPDGYQTTTHQWGYDTGKSGGQWNSIDTPDWSNINIAMGFHTFGVLITEQTTTYYVDNIPVFNRPTTEVSWEDGSYFILNGGVSDHYGIPQDGADTFGPDKQPMGFTRYGDSADDYIDWVRVYEDTDNTPRFETPVTSVSAFPGDYVTANINRNTAAQAVGGTYNVTFPNEGWKVLDQDTNEMVAADGTTASVPFQAGSAQDELIFLAPDSIPANSQVVIGVTYGDDHTVYQPDMTIKLITESDQGTMVDVNRATYPYRAIGGGTQGAWSNYDTSANGQNYFTFVKGNWWSDGWSWMYDNATNAGTVQFNFHGNAFELDVTNGDSGWPITVSVDGEDAQTYDTHAAADASAVAYTWSDPSGQDEDHVVTIQEEEGAPNGRYTRLNDFKYWYHEDTSIPKYTLENNNYQVSQDGPIKPGDVIDILIDRNAASGSTYGSYNITLPSYPDFGDKGYQIISNSSQVMRTVDDIQIQVPSDPSWQGVTDTITILPPQGSGVTKPLTVSVKSPDPTAAPAITGDHIVNVNSSTYPYVNILPEGGGGAWANGWNGSAFDTSTQAIQYFAFNGGWWSDSYGWMYTNASDGQYVDFNFTGDAVALYAEYHSDGAPFDVYLDGSLQGSYSSKGNTPSLRVFSAGGLAAGEHTLRVETTGSGTMKITGFDYDATDSSQPQGTLVKVNQDTHPLPNGQLQSSDSDDAVFSWSGGWWRDGWNWFYDNGGNTNDRFTLNFSGTSISGYGPMGGKTNFDVYVDDVKTGSYNNGTEDNGSGMNELFKIEDLTAGDHVLKVVNTGGGDWLAFNEFDYLNVPVTDPQGTLTKVNADTYPGNGQGSWSSVQTGTYFTNLNGGWWRDNTWMYTAGDASLNFNFTGTEVWVYGSKMNTSGSIQFSVDGVPSSTVDVNDPNAAWPGAEHTLLFHQDGLQAGPHIVTVNYTALDPSQLPAGESRSLLILDEFDYMYVPVSAQFTAPASVSGTQGQDLVIPITRNDSAQALSGYYKVALPDGFASIANVNFAAGSSEDDITVTVPEDYSTNTGVITVTPVSGGLNYPVMTIAVSVPLLPPKDIVSLTDPSLYRSTISGNTTLQFVALGGYTSAKAQFLHAPDATHTDSHGYIVEVGPVSMDENGIGSVTVDADQMPHGPVSVRVVASTPAGKTADGYFDFWNDGGQDWNVGLPADGDLPAAAQGKGLSTVFADDFNTMPSISYTGKNATYAAHKPDYADYGEALFADPDSAYDPFSQVESYLRITTTKYDQKLPKSVDGYERYFTTGFLSSAHDDGTGFWTDGNRDQYFEVRMFFPANPSQWPAFWTLSNLNNRAGHAGTDELDINETWLPSTGYSVNTHQWSYNTGLGGTIGAVDTESVIGPGVGSVIMGFHTYGVYITKDITYYFFDGEQVGQEKTLPLSYQDGNFFMINNAITNSGNYPEGYGFERYGSQSEMYVDYVRVLEGPVHTDPLFHLDFDNLGTVSVAPGQDVSIKIDRANDAAVNMAGQYQVTMPEGWTVVSGGTFAAGAATDTLVLHVPDNYVRTSDNISIQPADVAGQPVPNQEPLAVPVKNTDDSFGVSIYPVYNADTLGWDAAVSFTSKKADATFAPGQVTVKDDDGNVIGTASFGELLPGATQKVVIPNLPINTMTLTNLTFEISREDGYVKDVDRPMSGLTAPKTDNAIDVSEPFNASQWDSAMTVHLGEAQYTDAGAAYPGEDKFSLNQYVKWDDNFLYIAAAVKDSTHVNTADTGLNAWGSDSIQLSFDSTRAAGFSADKDHIRYTGGLLPTGADLGNETGAMNPDIQYHFYRDAATQTTYYLMAFPWSNFGIANPSVDGTDLGFTLLVNNNDGFGRTGWLSYMYGIATGKNPYQFGDLILTDLTSLPSSSDSTAPVTTAALSPEQPDGQNGWYVHPVTLTLSAADDTGVASTEYSTDDGADWQPYGEPLTFAAAGSYAVSYRSTDTAGNAEAPQKLVFQVDATAPAITVTEPSDGRYSVAEEMAPQFAVTDDLSGVNESLTSALLDGKPIQPNEAIPVYALPLGDHALTVSAADLAGNSQQTTVTFQTYADLDSLMELVDQWLNLNRIDNQGIGNSLLQKLGNGHVKAFVQEVKAQRGKHIAADAADALLQIARQLPTE</sequence>
<feature type="region of interest" description="Disordered" evidence="1">
    <location>
        <begin position="417"/>
        <end position="439"/>
    </location>
</feature>
<keyword evidence="5" id="KW-1185">Reference proteome</keyword>
<proteinExistence type="predicted"/>
<reference evidence="4 5" key="1">
    <citation type="submission" date="2020-08" db="EMBL/GenBank/DDBJ databases">
        <title>Cohnella phylogeny.</title>
        <authorList>
            <person name="Dunlap C."/>
        </authorList>
    </citation>
    <scope>NUCLEOTIDE SEQUENCE [LARGE SCALE GENOMIC DNA]</scope>
    <source>
        <strain evidence="4 5">CBP 2801</strain>
    </source>
</reference>
<dbReference type="SUPFAM" id="SSF49344">
    <property type="entry name" value="CBD9-like"/>
    <property type="match status" value="1"/>
</dbReference>
<organism evidence="4 5">
    <name type="scientific">Cohnella zeiphila</name>
    <dbReference type="NCBI Taxonomy" id="2761120"/>
    <lineage>
        <taxon>Bacteria</taxon>
        <taxon>Bacillati</taxon>
        <taxon>Bacillota</taxon>
        <taxon>Bacilli</taxon>
        <taxon>Bacillales</taxon>
        <taxon>Paenibacillaceae</taxon>
        <taxon>Cohnella</taxon>
    </lineage>
</organism>
<evidence type="ECO:0000256" key="1">
    <source>
        <dbReference type="SAM" id="MobiDB-lite"/>
    </source>
</evidence>
<feature type="signal peptide" evidence="2">
    <location>
        <begin position="1"/>
        <end position="39"/>
    </location>
</feature>
<dbReference type="NCBIfam" id="NF047446">
    <property type="entry name" value="barrel_OmpL47"/>
    <property type="match status" value="1"/>
</dbReference>
<dbReference type="InterPro" id="IPR000757">
    <property type="entry name" value="Beta-glucanase-like"/>
</dbReference>
<dbReference type="InterPro" id="IPR013320">
    <property type="entry name" value="ConA-like_dom_sf"/>
</dbReference>
<evidence type="ECO:0000313" key="4">
    <source>
        <dbReference type="EMBL" id="MBB6732341.1"/>
    </source>
</evidence>
<dbReference type="Proteomes" id="UP000564644">
    <property type="component" value="Unassembled WGS sequence"/>
</dbReference>
<accession>A0A7X0SLZ9</accession>
<dbReference type="GO" id="GO:0005975">
    <property type="term" value="P:carbohydrate metabolic process"/>
    <property type="evidence" value="ECO:0007669"/>
    <property type="project" value="InterPro"/>
</dbReference>
<dbReference type="SUPFAM" id="SSF49899">
    <property type="entry name" value="Concanavalin A-like lectins/glucanases"/>
    <property type="match status" value="2"/>
</dbReference>
<protein>
    <recommendedName>
        <fullName evidence="3">GH16 domain-containing protein</fullName>
    </recommendedName>
</protein>
<evidence type="ECO:0000256" key="2">
    <source>
        <dbReference type="SAM" id="SignalP"/>
    </source>
</evidence>
<dbReference type="PROSITE" id="PS51762">
    <property type="entry name" value="GH16_2"/>
    <property type="match status" value="2"/>
</dbReference>
<keyword evidence="2" id="KW-0732">Signal</keyword>
<feature type="chain" id="PRO_5030725681" description="GH16 domain-containing protein" evidence="2">
    <location>
        <begin position="40"/>
        <end position="2843"/>
    </location>
</feature>
<name>A0A7X0SLZ9_9BACL</name>
<dbReference type="InterPro" id="IPR058094">
    <property type="entry name" value="Ig-like_OmpL47-like"/>
</dbReference>
<evidence type="ECO:0000313" key="5">
    <source>
        <dbReference type="Proteomes" id="UP000564644"/>
    </source>
</evidence>